<gene>
    <name evidence="1" type="ORF">TRFO_29270</name>
</gene>
<dbReference type="GO" id="GO:0006629">
    <property type="term" value="P:lipid metabolic process"/>
    <property type="evidence" value="ECO:0007669"/>
    <property type="project" value="InterPro"/>
</dbReference>
<dbReference type="InterPro" id="IPR029058">
    <property type="entry name" value="AB_hydrolase_fold"/>
</dbReference>
<dbReference type="AlphaFoldDB" id="A0A1J4K1J5"/>
<dbReference type="Pfam" id="PF02450">
    <property type="entry name" value="LCAT"/>
    <property type="match status" value="1"/>
</dbReference>
<protein>
    <submittedName>
        <fullName evidence="1">Lecithin:cholesterol acyltransferase family protein</fullName>
    </submittedName>
</protein>
<dbReference type="RefSeq" id="XP_068356485.1">
    <property type="nucleotide sequence ID" value="XM_068506682.1"/>
</dbReference>
<dbReference type="VEuPathDB" id="TrichDB:TRFO_29270"/>
<evidence type="ECO:0000313" key="1">
    <source>
        <dbReference type="EMBL" id="OHT03349.1"/>
    </source>
</evidence>
<dbReference type="GO" id="GO:0008374">
    <property type="term" value="F:O-acyltransferase activity"/>
    <property type="evidence" value="ECO:0007669"/>
    <property type="project" value="InterPro"/>
</dbReference>
<name>A0A1J4K1J5_9EUKA</name>
<dbReference type="GeneID" id="94841386"/>
<keyword evidence="1" id="KW-0808">Transferase</keyword>
<dbReference type="EMBL" id="MLAK01000830">
    <property type="protein sequence ID" value="OHT03349.1"/>
    <property type="molecule type" value="Genomic_DNA"/>
</dbReference>
<dbReference type="Gene3D" id="3.40.50.1820">
    <property type="entry name" value="alpha/beta hydrolase"/>
    <property type="match status" value="1"/>
</dbReference>
<dbReference type="PANTHER" id="PTHR11440">
    <property type="entry name" value="LECITHIN-CHOLESTEROL ACYLTRANSFERASE-RELATED"/>
    <property type="match status" value="1"/>
</dbReference>
<dbReference type="InterPro" id="IPR003386">
    <property type="entry name" value="LACT/PDAT_acylTrfase"/>
</dbReference>
<sequence>MFLLLPLIAKSLRPLIIMPGLYGSNLYATYTDFAKHWYCPKTFEDEIAWVDAKFVVPPLYNCLFEMLACRYDEETQSITSQTNIDIHVHDFGGVDGISKVAELYSWKLIESFGNLVDFLKDRGYEVKKNLFGAPYDWRFGVAGLNKTSFFLEYQQLVEQAYEINGKQKVVLLGYSLGTFVLSHFLGRLMTPEWKEKYIERIILLAPALAGSGDTLPVAWNKEFPLIPLITNDIIKQSLEHIPVIHGLFPNHVVYAGDEVIRTPEGQSITPEMLPDFLVQHGKYSGDSEKMLRISEELSKLAPADPGVDMKIIYNSALPTSFALNFIDGFDQEPEVETVSGDGTVPSKGPEWIADNWNLNGQYILEELNLMRNDDDFDHMGIGNNAYVNQLIFDYANKENNRRQSRKGFTVVETAPYVELTNTTQSGYIVREDVRLGSKKIIKH</sequence>
<dbReference type="Proteomes" id="UP000179807">
    <property type="component" value="Unassembled WGS sequence"/>
</dbReference>
<dbReference type="SUPFAM" id="SSF53474">
    <property type="entry name" value="alpha/beta-Hydrolases"/>
    <property type="match status" value="1"/>
</dbReference>
<dbReference type="OrthoDB" id="190846at2759"/>
<accession>A0A1J4K1J5</accession>
<organism evidence="1 2">
    <name type="scientific">Tritrichomonas foetus</name>
    <dbReference type="NCBI Taxonomy" id="1144522"/>
    <lineage>
        <taxon>Eukaryota</taxon>
        <taxon>Metamonada</taxon>
        <taxon>Parabasalia</taxon>
        <taxon>Tritrichomonadida</taxon>
        <taxon>Tritrichomonadidae</taxon>
        <taxon>Tritrichomonas</taxon>
    </lineage>
</organism>
<reference evidence="1" key="1">
    <citation type="submission" date="2016-10" db="EMBL/GenBank/DDBJ databases">
        <authorList>
            <person name="Benchimol M."/>
            <person name="Almeida L.G."/>
            <person name="Vasconcelos A.T."/>
            <person name="Perreira-Neves A."/>
            <person name="Rosa I.A."/>
            <person name="Tasca T."/>
            <person name="Bogo M.R."/>
            <person name="de Souza W."/>
        </authorList>
    </citation>
    <scope>NUCLEOTIDE SEQUENCE [LARGE SCALE GENOMIC DNA]</scope>
    <source>
        <strain evidence="1">K</strain>
    </source>
</reference>
<keyword evidence="1" id="KW-0012">Acyltransferase</keyword>
<proteinExistence type="predicted"/>
<comment type="caution">
    <text evidence="1">The sequence shown here is derived from an EMBL/GenBank/DDBJ whole genome shotgun (WGS) entry which is preliminary data.</text>
</comment>
<keyword evidence="2" id="KW-1185">Reference proteome</keyword>
<evidence type="ECO:0000313" key="2">
    <source>
        <dbReference type="Proteomes" id="UP000179807"/>
    </source>
</evidence>